<reference evidence="4" key="2">
    <citation type="submission" date="2025-08" db="UniProtKB">
        <authorList>
            <consortium name="RefSeq"/>
        </authorList>
    </citation>
    <scope>IDENTIFICATION</scope>
    <source>
        <tissue evidence="4">Whole plant</tissue>
    </source>
</reference>
<evidence type="ECO:0000313" key="4">
    <source>
        <dbReference type="RefSeq" id="XP_015944428.1"/>
    </source>
</evidence>
<dbReference type="Proteomes" id="UP000515211">
    <property type="component" value="Chromosome 10"/>
</dbReference>
<gene>
    <name evidence="4" type="primary">LOC107469567</name>
</gene>
<keyword evidence="2" id="KW-1133">Transmembrane helix</keyword>
<dbReference type="AlphaFoldDB" id="A0A6P4C5P5"/>
<dbReference type="KEGG" id="adu:107469567"/>
<keyword evidence="2" id="KW-0812">Transmembrane</keyword>
<feature type="transmembrane region" description="Helical" evidence="2">
    <location>
        <begin position="28"/>
        <end position="48"/>
    </location>
</feature>
<proteinExistence type="predicted"/>
<sequence>MGMVVGVGMCMVGMDAVGMHMVVDMGVVLAKVVIFAKVVIVVEVVALARHARRVANDHRNCQYTSPCTSRMVDSCQYVDFHNYDRVGVIKKELEQSRDATKAASAIAARAAELETELARLQHDSISDMKVAEETMAEAAALRKLLLEMESKVKLLEREVEFLKKDKSKSEEKIRDLEKKIGALEKKDVDERNKWTRVEEELREKIQEMEKKVLKLGQKTKEVESFANSKRSDMEEWIKEKLSLQEALKKFKEREKSLELFVARLKVEAGVVENVIRGLNQKVDTVNGVVNGDGVIARVEKGVKGLNVQWPVVVAGSTVVAATVVIWFYFWLIHENNNNDGFFTA</sequence>
<dbReference type="GeneID" id="107469567"/>
<dbReference type="RefSeq" id="XP_015944428.1">
    <property type="nucleotide sequence ID" value="XM_016088942.1"/>
</dbReference>
<evidence type="ECO:0000256" key="2">
    <source>
        <dbReference type="SAM" id="Phobius"/>
    </source>
</evidence>
<feature type="transmembrane region" description="Helical" evidence="2">
    <location>
        <begin position="309"/>
        <end position="331"/>
    </location>
</feature>
<keyword evidence="1" id="KW-0175">Coiled coil</keyword>
<protein>
    <submittedName>
        <fullName evidence="4">Peroxisomal and mitochondrial division factor 2-like</fullName>
    </submittedName>
</protein>
<keyword evidence="3" id="KW-1185">Reference proteome</keyword>
<evidence type="ECO:0000313" key="3">
    <source>
        <dbReference type="Proteomes" id="UP000515211"/>
    </source>
</evidence>
<accession>A0A6P4C5P5</accession>
<feature type="coiled-coil region" evidence="1">
    <location>
        <begin position="103"/>
        <end position="253"/>
    </location>
</feature>
<evidence type="ECO:0000256" key="1">
    <source>
        <dbReference type="SAM" id="Coils"/>
    </source>
</evidence>
<keyword evidence="2" id="KW-0472">Membrane</keyword>
<organism evidence="3 4">
    <name type="scientific">Arachis duranensis</name>
    <name type="common">Wild peanut</name>
    <dbReference type="NCBI Taxonomy" id="130453"/>
    <lineage>
        <taxon>Eukaryota</taxon>
        <taxon>Viridiplantae</taxon>
        <taxon>Streptophyta</taxon>
        <taxon>Embryophyta</taxon>
        <taxon>Tracheophyta</taxon>
        <taxon>Spermatophyta</taxon>
        <taxon>Magnoliopsida</taxon>
        <taxon>eudicotyledons</taxon>
        <taxon>Gunneridae</taxon>
        <taxon>Pentapetalae</taxon>
        <taxon>rosids</taxon>
        <taxon>fabids</taxon>
        <taxon>Fabales</taxon>
        <taxon>Fabaceae</taxon>
        <taxon>Papilionoideae</taxon>
        <taxon>50 kb inversion clade</taxon>
        <taxon>dalbergioids sensu lato</taxon>
        <taxon>Dalbergieae</taxon>
        <taxon>Pterocarpus clade</taxon>
        <taxon>Arachis</taxon>
    </lineage>
</organism>
<reference evidence="3" key="1">
    <citation type="journal article" date="2016" name="Nat. Genet.">
        <title>The genome sequences of Arachis duranensis and Arachis ipaensis, the diploid ancestors of cultivated peanut.</title>
        <authorList>
            <person name="Bertioli D.J."/>
            <person name="Cannon S.B."/>
            <person name="Froenicke L."/>
            <person name="Huang G."/>
            <person name="Farmer A.D."/>
            <person name="Cannon E.K."/>
            <person name="Liu X."/>
            <person name="Gao D."/>
            <person name="Clevenger J."/>
            <person name="Dash S."/>
            <person name="Ren L."/>
            <person name="Moretzsohn M.C."/>
            <person name="Shirasawa K."/>
            <person name="Huang W."/>
            <person name="Vidigal B."/>
            <person name="Abernathy B."/>
            <person name="Chu Y."/>
            <person name="Niederhuth C.E."/>
            <person name="Umale P."/>
            <person name="Araujo A.C."/>
            <person name="Kozik A."/>
            <person name="Kim K.D."/>
            <person name="Burow M.D."/>
            <person name="Varshney R.K."/>
            <person name="Wang X."/>
            <person name="Zhang X."/>
            <person name="Barkley N."/>
            <person name="Guimaraes P.M."/>
            <person name="Isobe S."/>
            <person name="Guo B."/>
            <person name="Liao B."/>
            <person name="Stalker H.T."/>
            <person name="Schmitz R.J."/>
            <person name="Scheffler B.E."/>
            <person name="Leal-Bertioli S.C."/>
            <person name="Xun X."/>
            <person name="Jackson S.A."/>
            <person name="Michelmore R."/>
            <person name="Ozias-Akins P."/>
        </authorList>
    </citation>
    <scope>NUCLEOTIDE SEQUENCE [LARGE SCALE GENOMIC DNA]</scope>
    <source>
        <strain evidence="3">cv. V14167</strain>
    </source>
</reference>
<name>A0A6P4C5P5_ARADU</name>
<dbReference type="OrthoDB" id="1433127at2759"/>